<dbReference type="SUPFAM" id="SSF51338">
    <property type="entry name" value="Composite domain of metallo-dependent hydrolases"/>
    <property type="match status" value="1"/>
</dbReference>
<dbReference type="InterPro" id="IPR050378">
    <property type="entry name" value="Metallo-dep_Hydrolases_sf"/>
</dbReference>
<dbReference type="STRING" id="543877.AM2010_1139"/>
<dbReference type="KEGG" id="amx:AM2010_1139"/>
<dbReference type="OrthoDB" id="9766983at2"/>
<dbReference type="AlphaFoldDB" id="A0A0G3X9D1"/>
<gene>
    <name evidence="2" type="ORF">AM2010_1139</name>
</gene>
<feature type="domain" description="Amidohydrolase 3" evidence="1">
    <location>
        <begin position="45"/>
        <end position="557"/>
    </location>
</feature>
<keyword evidence="3" id="KW-1185">Reference proteome</keyword>
<dbReference type="CDD" id="cd01297">
    <property type="entry name" value="D-aminoacylase"/>
    <property type="match status" value="1"/>
</dbReference>
<dbReference type="InterPro" id="IPR011059">
    <property type="entry name" value="Metal-dep_hydrolase_composite"/>
</dbReference>
<evidence type="ECO:0000259" key="1">
    <source>
        <dbReference type="Pfam" id="PF07969"/>
    </source>
</evidence>
<evidence type="ECO:0000313" key="2">
    <source>
        <dbReference type="EMBL" id="AKM07214.1"/>
    </source>
</evidence>
<sequence length="623" mass="67887">MAAFDLVIRNGTIVDGTGADRFIGNVAILDGIIAQVGEVAGDGREEIDASGKIVTPGFVDIHTHYDGQATWDQEMAPSSWHGVTTVIMGNCGVGFAPAAPDRHEWLIGLMEGVEDIPGTALAEGITWEWETFPEYLDALEKLPRTVDVGTHVPHGAVRAYVLGDREKPGAEPTEADVAEMGRIVEEGVRAGALGFSTSRTVIHKSVDGELVPGTTATAEELIEIGRAMGRAGHGVFEMASDLNRDWNEFDWMGRLSRETGLPVTFAALQSIAKELPLDEQIATMRAENDNGANIVAQIALRGNGVIMAWRGTVHPFRFRPGWQEIADLPWEAQKEKLFDPAFKARLLSEANDFSSAPPDMLGLLMIVVAGWTMQFEMDEDFDYEPGPEASVQSRAAAAGISCEEYAYDMLCRNDGTGFIYLPILNYADGNLDFLEELQRADDTVNSLSDGGAHCGTICDAASPTFMLQHWVRDRSRGDRIGLEHAIKRQCADTARLYGLEDRGVIAPGYLADLNIIDMERLRLGSPWLAFDLPAGGKRLLQKAEGYVATIKSGVVTFRDGRWTGETPGGLIRGPQRTELREAASASLPVYTTVSTERSASCSCEDYWDDIQCSNHSTGKVHYD</sequence>
<dbReference type="Gene3D" id="3.20.20.140">
    <property type="entry name" value="Metal-dependent hydrolases"/>
    <property type="match status" value="1"/>
</dbReference>
<dbReference type="GO" id="GO:0005829">
    <property type="term" value="C:cytosol"/>
    <property type="evidence" value="ECO:0007669"/>
    <property type="project" value="TreeGrafter"/>
</dbReference>
<dbReference type="RefSeq" id="WP_082132805.1">
    <property type="nucleotide sequence ID" value="NZ_CP011805.1"/>
</dbReference>
<dbReference type="Proteomes" id="UP000037643">
    <property type="component" value="Chromosome"/>
</dbReference>
<keyword evidence="2" id="KW-0378">Hydrolase</keyword>
<dbReference type="PATRIC" id="fig|543877.4.peg.1156"/>
<evidence type="ECO:0000313" key="3">
    <source>
        <dbReference type="Proteomes" id="UP000037643"/>
    </source>
</evidence>
<dbReference type="GO" id="GO:0016812">
    <property type="term" value="F:hydrolase activity, acting on carbon-nitrogen (but not peptide) bonds, in cyclic amides"/>
    <property type="evidence" value="ECO:0007669"/>
    <property type="project" value="TreeGrafter"/>
</dbReference>
<organism evidence="2 3">
    <name type="scientific">Pelagerythrobacter marensis</name>
    <dbReference type="NCBI Taxonomy" id="543877"/>
    <lineage>
        <taxon>Bacteria</taxon>
        <taxon>Pseudomonadati</taxon>
        <taxon>Pseudomonadota</taxon>
        <taxon>Alphaproteobacteria</taxon>
        <taxon>Sphingomonadales</taxon>
        <taxon>Erythrobacteraceae</taxon>
        <taxon>Pelagerythrobacter</taxon>
    </lineage>
</organism>
<protein>
    <submittedName>
        <fullName evidence="2">Amidohydrolase</fullName>
    </submittedName>
</protein>
<dbReference type="PANTHER" id="PTHR11647:SF1">
    <property type="entry name" value="COLLAPSIN RESPONSE MEDIATOR PROTEIN"/>
    <property type="match status" value="1"/>
</dbReference>
<dbReference type="SUPFAM" id="SSF51556">
    <property type="entry name" value="Metallo-dependent hydrolases"/>
    <property type="match status" value="1"/>
</dbReference>
<proteinExistence type="predicted"/>
<accession>A0A0G3X9D1</accession>
<dbReference type="Pfam" id="PF07969">
    <property type="entry name" value="Amidohydro_3"/>
    <property type="match status" value="1"/>
</dbReference>
<dbReference type="Gene3D" id="2.30.40.10">
    <property type="entry name" value="Urease, subunit C, domain 1"/>
    <property type="match status" value="1"/>
</dbReference>
<dbReference type="PANTHER" id="PTHR11647">
    <property type="entry name" value="HYDRANTOINASE/DIHYDROPYRIMIDINASE FAMILY MEMBER"/>
    <property type="match status" value="1"/>
</dbReference>
<dbReference type="InterPro" id="IPR013108">
    <property type="entry name" value="Amidohydro_3"/>
</dbReference>
<reference evidence="2 3" key="1">
    <citation type="submission" date="2015-06" db="EMBL/GenBank/DDBJ databases">
        <authorList>
            <person name="Kim K.M."/>
        </authorList>
    </citation>
    <scope>NUCLEOTIDE SEQUENCE [LARGE SCALE GENOMIC DNA]</scope>
    <source>
        <strain evidence="2 3">KCTC 22370</strain>
    </source>
</reference>
<dbReference type="InterPro" id="IPR032466">
    <property type="entry name" value="Metal_Hydrolase"/>
</dbReference>
<name>A0A0G3X9D1_9SPHN</name>
<dbReference type="EMBL" id="CP011805">
    <property type="protein sequence ID" value="AKM07214.1"/>
    <property type="molecule type" value="Genomic_DNA"/>
</dbReference>